<keyword evidence="3" id="KW-1185">Reference proteome</keyword>
<protein>
    <submittedName>
        <fullName evidence="2">Uncharacterized protein</fullName>
    </submittedName>
</protein>
<reference evidence="3" key="2">
    <citation type="submission" date="2015-01" db="EMBL/GenBank/DDBJ databases">
        <title>Evolutionary Origins and Diversification of the Mycorrhizal Mutualists.</title>
        <authorList>
            <consortium name="DOE Joint Genome Institute"/>
            <consortium name="Mycorrhizal Genomics Consortium"/>
            <person name="Kohler A."/>
            <person name="Kuo A."/>
            <person name="Nagy L.G."/>
            <person name="Floudas D."/>
            <person name="Copeland A."/>
            <person name="Barry K.W."/>
            <person name="Cichocki N."/>
            <person name="Veneault-Fourrey C."/>
            <person name="LaButti K."/>
            <person name="Lindquist E.A."/>
            <person name="Lipzen A."/>
            <person name="Lundell T."/>
            <person name="Morin E."/>
            <person name="Murat C."/>
            <person name="Riley R."/>
            <person name="Ohm R."/>
            <person name="Sun H."/>
            <person name="Tunlid A."/>
            <person name="Henrissat B."/>
            <person name="Grigoriev I.V."/>
            <person name="Hibbett D.S."/>
            <person name="Martin F."/>
        </authorList>
    </citation>
    <scope>NUCLEOTIDE SEQUENCE [LARGE SCALE GENOMIC DNA]</scope>
    <source>
        <strain evidence="3">Foug A</strain>
    </source>
</reference>
<accession>A0A0C3A7A9</accession>
<feature type="signal peptide" evidence="1">
    <location>
        <begin position="1"/>
        <end position="19"/>
    </location>
</feature>
<dbReference type="AlphaFoldDB" id="A0A0C3A7A9"/>
<sequence length="113" mass="12608">MAPYILNDFIFLCFTVVHPLDLKPSASPSMPNDSIHVDILWVCMMGGSDDPALPQLALSQCCRRFLCCPHHHLSVLTAITITIASCLRSRPLQGVQYAWMSQFHAEQPLPSRS</sequence>
<dbReference type="HOGENOM" id="CLU_2135034_0_0_1"/>
<dbReference type="EMBL" id="KN822059">
    <property type="protein sequence ID" value="KIM60707.1"/>
    <property type="molecule type" value="Genomic_DNA"/>
</dbReference>
<evidence type="ECO:0000313" key="2">
    <source>
        <dbReference type="EMBL" id="KIM60707.1"/>
    </source>
</evidence>
<organism evidence="2 3">
    <name type="scientific">Scleroderma citrinum Foug A</name>
    <dbReference type="NCBI Taxonomy" id="1036808"/>
    <lineage>
        <taxon>Eukaryota</taxon>
        <taxon>Fungi</taxon>
        <taxon>Dikarya</taxon>
        <taxon>Basidiomycota</taxon>
        <taxon>Agaricomycotina</taxon>
        <taxon>Agaricomycetes</taxon>
        <taxon>Agaricomycetidae</taxon>
        <taxon>Boletales</taxon>
        <taxon>Sclerodermatineae</taxon>
        <taxon>Sclerodermataceae</taxon>
        <taxon>Scleroderma</taxon>
    </lineage>
</organism>
<name>A0A0C3A7A9_9AGAM</name>
<reference evidence="2 3" key="1">
    <citation type="submission" date="2014-04" db="EMBL/GenBank/DDBJ databases">
        <authorList>
            <consortium name="DOE Joint Genome Institute"/>
            <person name="Kuo A."/>
            <person name="Kohler A."/>
            <person name="Nagy L.G."/>
            <person name="Floudas D."/>
            <person name="Copeland A."/>
            <person name="Barry K.W."/>
            <person name="Cichocki N."/>
            <person name="Veneault-Fourrey C."/>
            <person name="LaButti K."/>
            <person name="Lindquist E.A."/>
            <person name="Lipzen A."/>
            <person name="Lundell T."/>
            <person name="Morin E."/>
            <person name="Murat C."/>
            <person name="Sun H."/>
            <person name="Tunlid A."/>
            <person name="Henrissat B."/>
            <person name="Grigoriev I.V."/>
            <person name="Hibbett D.S."/>
            <person name="Martin F."/>
            <person name="Nordberg H.P."/>
            <person name="Cantor M.N."/>
            <person name="Hua S.X."/>
        </authorList>
    </citation>
    <scope>NUCLEOTIDE SEQUENCE [LARGE SCALE GENOMIC DNA]</scope>
    <source>
        <strain evidence="2 3">Foug A</strain>
    </source>
</reference>
<keyword evidence="1" id="KW-0732">Signal</keyword>
<proteinExistence type="predicted"/>
<evidence type="ECO:0000313" key="3">
    <source>
        <dbReference type="Proteomes" id="UP000053989"/>
    </source>
</evidence>
<dbReference type="InParanoid" id="A0A0C3A7A9"/>
<feature type="chain" id="PRO_5002175209" evidence="1">
    <location>
        <begin position="20"/>
        <end position="113"/>
    </location>
</feature>
<gene>
    <name evidence="2" type="ORF">SCLCIDRAFT_26399</name>
</gene>
<dbReference type="Proteomes" id="UP000053989">
    <property type="component" value="Unassembled WGS sequence"/>
</dbReference>
<evidence type="ECO:0000256" key="1">
    <source>
        <dbReference type="SAM" id="SignalP"/>
    </source>
</evidence>